<protein>
    <submittedName>
        <fullName evidence="2">GuaA protein</fullName>
    </submittedName>
</protein>
<dbReference type="AlphaFoldDB" id="A0A812H6B5"/>
<proteinExistence type="predicted"/>
<keyword evidence="1" id="KW-0472">Membrane</keyword>
<dbReference type="Proteomes" id="UP000604046">
    <property type="component" value="Unassembled WGS sequence"/>
</dbReference>
<evidence type="ECO:0000256" key="1">
    <source>
        <dbReference type="SAM" id="Phobius"/>
    </source>
</evidence>
<accession>A0A812H6B5</accession>
<feature type="transmembrane region" description="Helical" evidence="1">
    <location>
        <begin position="83"/>
        <end position="102"/>
    </location>
</feature>
<name>A0A812H6B5_9DINO</name>
<gene>
    <name evidence="2" type="primary">guaA</name>
    <name evidence="2" type="ORF">SNAT2548_LOCUS1276</name>
</gene>
<evidence type="ECO:0000313" key="2">
    <source>
        <dbReference type="EMBL" id="CAE6942745.1"/>
    </source>
</evidence>
<keyword evidence="1" id="KW-0812">Transmembrane</keyword>
<comment type="caution">
    <text evidence="2">The sequence shown here is derived from an EMBL/GenBank/DDBJ whole genome shotgun (WGS) entry which is preliminary data.</text>
</comment>
<dbReference type="OrthoDB" id="10547261at2759"/>
<evidence type="ECO:0000313" key="3">
    <source>
        <dbReference type="Proteomes" id="UP000604046"/>
    </source>
</evidence>
<sequence length="129" mass="14258">MKMSTQGIEVVVSQDVFDHRFKGHVFDRWQDFVKAAGEQNNPGGEARLKAGFTLLFAAIATVTVGTVIGYVTSNEVAKPCTGWVVVFILLAYAGAVFVYCFLTYEDPAQRVVTNLLCTGRHRNSLESFF</sequence>
<keyword evidence="1" id="KW-1133">Transmembrane helix</keyword>
<keyword evidence="3" id="KW-1185">Reference proteome</keyword>
<dbReference type="EMBL" id="CAJNDS010000069">
    <property type="protein sequence ID" value="CAE6942745.1"/>
    <property type="molecule type" value="Genomic_DNA"/>
</dbReference>
<feature type="transmembrane region" description="Helical" evidence="1">
    <location>
        <begin position="52"/>
        <end position="71"/>
    </location>
</feature>
<reference evidence="2" key="1">
    <citation type="submission" date="2021-02" db="EMBL/GenBank/DDBJ databases">
        <authorList>
            <person name="Dougan E. K."/>
            <person name="Rhodes N."/>
            <person name="Thang M."/>
            <person name="Chan C."/>
        </authorList>
    </citation>
    <scope>NUCLEOTIDE SEQUENCE</scope>
</reference>
<organism evidence="2 3">
    <name type="scientific">Symbiodinium natans</name>
    <dbReference type="NCBI Taxonomy" id="878477"/>
    <lineage>
        <taxon>Eukaryota</taxon>
        <taxon>Sar</taxon>
        <taxon>Alveolata</taxon>
        <taxon>Dinophyceae</taxon>
        <taxon>Suessiales</taxon>
        <taxon>Symbiodiniaceae</taxon>
        <taxon>Symbiodinium</taxon>
    </lineage>
</organism>